<dbReference type="AlphaFoldDB" id="A0A323UUF2"/>
<comment type="caution">
    <text evidence="2">The sequence shown here is derived from an EMBL/GenBank/DDBJ whole genome shotgun (WGS) entry which is preliminary data.</text>
</comment>
<organism evidence="2 3">
    <name type="scientific">Parazoarcus communis SWub3 = DSM 12120</name>
    <dbReference type="NCBI Taxonomy" id="1121029"/>
    <lineage>
        <taxon>Bacteria</taxon>
        <taxon>Pseudomonadati</taxon>
        <taxon>Pseudomonadota</taxon>
        <taxon>Betaproteobacteria</taxon>
        <taxon>Rhodocyclales</taxon>
        <taxon>Zoogloeaceae</taxon>
        <taxon>Parazoarcus</taxon>
    </lineage>
</organism>
<gene>
    <name evidence="2" type="ORF">DNK49_13520</name>
</gene>
<name>A0A323UUF2_9RHOO</name>
<dbReference type="Proteomes" id="UP000248259">
    <property type="component" value="Unassembled WGS sequence"/>
</dbReference>
<proteinExistence type="predicted"/>
<evidence type="ECO:0000313" key="3">
    <source>
        <dbReference type="Proteomes" id="UP000248259"/>
    </source>
</evidence>
<accession>A0A323UUF2</accession>
<reference evidence="2 3" key="1">
    <citation type="submission" date="2018-06" db="EMBL/GenBank/DDBJ databases">
        <title>Azoarcus communis strain SWub3 genome.</title>
        <authorList>
            <person name="Zorraquino Salvo V."/>
            <person name="Toubiana D."/>
            <person name="Blumwald E."/>
        </authorList>
    </citation>
    <scope>NUCLEOTIDE SEQUENCE [LARGE SCALE GENOMIC DNA]</scope>
    <source>
        <strain evidence="2 3">SWub3</strain>
    </source>
</reference>
<feature type="region of interest" description="Disordered" evidence="1">
    <location>
        <begin position="77"/>
        <end position="104"/>
    </location>
</feature>
<evidence type="ECO:0000313" key="2">
    <source>
        <dbReference type="EMBL" id="PZA16037.1"/>
    </source>
</evidence>
<dbReference type="EMBL" id="QKOE01000009">
    <property type="protein sequence ID" value="PZA16037.1"/>
    <property type="molecule type" value="Genomic_DNA"/>
</dbReference>
<keyword evidence="3" id="KW-1185">Reference proteome</keyword>
<sequence>MTKPGAEINDQQRHKEIRQGVKAPNIAAEGKLNCAQFHCDSTEGLAIARLLRLEDRFFSSAHRLLTGFDPMATVTQAQMQRQETGRTRHSSRPITDSRWAKAAF</sequence>
<protein>
    <submittedName>
        <fullName evidence="2">Uncharacterized protein</fullName>
    </submittedName>
</protein>
<evidence type="ECO:0000256" key="1">
    <source>
        <dbReference type="SAM" id="MobiDB-lite"/>
    </source>
</evidence>